<feature type="domain" description="HTH psq-type" evidence="5">
    <location>
        <begin position="171"/>
        <end position="222"/>
    </location>
</feature>
<evidence type="ECO:0000313" key="7">
    <source>
        <dbReference type="Proteomes" id="UP001607303"/>
    </source>
</evidence>
<keyword evidence="7" id="KW-1185">Reference proteome</keyword>
<feature type="region of interest" description="Disordered" evidence="3">
    <location>
        <begin position="126"/>
        <end position="159"/>
    </location>
</feature>
<dbReference type="SUPFAM" id="SSF46689">
    <property type="entry name" value="Homeodomain-like"/>
    <property type="match status" value="1"/>
</dbReference>
<feature type="DNA-binding region" description="H-T-H motif" evidence="2">
    <location>
        <begin position="198"/>
        <end position="218"/>
    </location>
</feature>
<feature type="region of interest" description="Disordered" evidence="3">
    <location>
        <begin position="220"/>
        <end position="280"/>
    </location>
</feature>
<gene>
    <name evidence="6" type="ORF">V1477_001908</name>
</gene>
<keyword evidence="2" id="KW-0238">DNA-binding</keyword>
<evidence type="ECO:0000256" key="2">
    <source>
        <dbReference type="PROSITE-ProRule" id="PRU00320"/>
    </source>
</evidence>
<sequence length="316" mass="34680">MHFTYMAVTYVIKNTLEYMSKELPYKISKKRFYMHIFNLLLFSNETFSLGIIFSCALTKNTSVCSTGLQWTIMEHTYPRFALSSCQTNLSIQASSAFTTPEITTSSTISDQYSGTSTTGSSCALTSYPNSSSHGGTSSLQHTTASSAPPPSSTQCPSNCQSPCASPQTAIKRKRSTNPQADENFIRALDAVRYGGIGFCKAARMFGVNNRTLWLEYKKRGYPNNRPSLKSRVKQEVNSSPPPAAQSAQPVNSQSPTPMGPPSTPHSTHNTHSTHTMLTTHSPHTMLSGYIDSRHTDYALPSTTMPINLHGVNYNTM</sequence>
<keyword evidence="4" id="KW-0812">Transmembrane</keyword>
<evidence type="ECO:0000256" key="3">
    <source>
        <dbReference type="SAM" id="MobiDB-lite"/>
    </source>
</evidence>
<keyword evidence="4" id="KW-0472">Membrane</keyword>
<keyword evidence="4" id="KW-1133">Transmembrane helix</keyword>
<feature type="transmembrane region" description="Helical" evidence="4">
    <location>
        <begin position="32"/>
        <end position="53"/>
    </location>
</feature>
<evidence type="ECO:0000313" key="6">
    <source>
        <dbReference type="EMBL" id="KAL2749837.1"/>
    </source>
</evidence>
<comment type="subcellular location">
    <subcellularLocation>
        <location evidence="1 2">Nucleus</location>
    </subcellularLocation>
</comment>
<comment type="caution">
    <text evidence="6">The sequence shown here is derived from an EMBL/GenBank/DDBJ whole genome shotgun (WGS) entry which is preliminary data.</text>
</comment>
<feature type="compositionally biased region" description="Polar residues" evidence="3">
    <location>
        <begin position="126"/>
        <end position="141"/>
    </location>
</feature>
<organism evidence="6 7">
    <name type="scientific">Vespula maculifrons</name>
    <name type="common">Eastern yellow jacket</name>
    <name type="synonym">Wasp</name>
    <dbReference type="NCBI Taxonomy" id="7453"/>
    <lineage>
        <taxon>Eukaryota</taxon>
        <taxon>Metazoa</taxon>
        <taxon>Ecdysozoa</taxon>
        <taxon>Arthropoda</taxon>
        <taxon>Hexapoda</taxon>
        <taxon>Insecta</taxon>
        <taxon>Pterygota</taxon>
        <taxon>Neoptera</taxon>
        <taxon>Endopterygota</taxon>
        <taxon>Hymenoptera</taxon>
        <taxon>Apocrita</taxon>
        <taxon>Aculeata</taxon>
        <taxon>Vespoidea</taxon>
        <taxon>Vespidae</taxon>
        <taxon>Vespinae</taxon>
        <taxon>Vespula</taxon>
    </lineage>
</organism>
<dbReference type="InterPro" id="IPR007889">
    <property type="entry name" value="HTH_Psq"/>
</dbReference>
<name>A0ABD2CXN0_VESMC</name>
<reference evidence="6 7" key="1">
    <citation type="journal article" date="2024" name="Ann. Entomol. Soc. Am.">
        <title>Genomic analyses of the southern and eastern yellowjacket wasps (Hymenoptera: Vespidae) reveal evolutionary signatures of social life.</title>
        <authorList>
            <person name="Catto M.A."/>
            <person name="Caine P.B."/>
            <person name="Orr S.E."/>
            <person name="Hunt B.G."/>
            <person name="Goodisman M.A.D."/>
        </authorList>
    </citation>
    <scope>NUCLEOTIDE SEQUENCE [LARGE SCALE GENOMIC DNA]</scope>
    <source>
        <strain evidence="6">232</strain>
        <tissue evidence="6">Head and thorax</tissue>
    </source>
</reference>
<evidence type="ECO:0000256" key="4">
    <source>
        <dbReference type="SAM" id="Phobius"/>
    </source>
</evidence>
<evidence type="ECO:0000259" key="5">
    <source>
        <dbReference type="PROSITE" id="PS50960"/>
    </source>
</evidence>
<dbReference type="GO" id="GO:0003677">
    <property type="term" value="F:DNA binding"/>
    <property type="evidence" value="ECO:0007669"/>
    <property type="project" value="UniProtKB-UniRule"/>
</dbReference>
<dbReference type="InterPro" id="IPR009057">
    <property type="entry name" value="Homeodomain-like_sf"/>
</dbReference>
<keyword evidence="2" id="KW-0539">Nucleus</keyword>
<dbReference type="GO" id="GO:0005634">
    <property type="term" value="C:nucleus"/>
    <property type="evidence" value="ECO:0007669"/>
    <property type="project" value="UniProtKB-SubCell"/>
</dbReference>
<evidence type="ECO:0000256" key="1">
    <source>
        <dbReference type="ARBA" id="ARBA00004123"/>
    </source>
</evidence>
<protein>
    <recommendedName>
        <fullName evidence="5">HTH psq-type domain-containing protein</fullName>
    </recommendedName>
</protein>
<feature type="compositionally biased region" description="Low complexity" evidence="3">
    <location>
        <begin position="264"/>
        <end position="280"/>
    </location>
</feature>
<dbReference type="EMBL" id="JAYRBN010000026">
    <property type="protein sequence ID" value="KAL2749837.1"/>
    <property type="molecule type" value="Genomic_DNA"/>
</dbReference>
<dbReference type="Proteomes" id="UP001607303">
    <property type="component" value="Unassembled WGS sequence"/>
</dbReference>
<proteinExistence type="predicted"/>
<dbReference type="Pfam" id="PF05225">
    <property type="entry name" value="HTH_psq"/>
    <property type="match status" value="1"/>
</dbReference>
<accession>A0ABD2CXN0</accession>
<dbReference type="PROSITE" id="PS50960">
    <property type="entry name" value="HTH_PSQ"/>
    <property type="match status" value="1"/>
</dbReference>
<dbReference type="AlphaFoldDB" id="A0ABD2CXN0"/>
<feature type="compositionally biased region" description="Low complexity" evidence="3">
    <location>
        <begin position="244"/>
        <end position="255"/>
    </location>
</feature>